<name>A0A2G8K5H2_STIJA</name>
<feature type="region of interest" description="Disordered" evidence="2">
    <location>
        <begin position="1"/>
        <end position="55"/>
    </location>
</feature>
<dbReference type="Gene3D" id="3.30.70.1820">
    <property type="entry name" value="L1 transposable element, RRM domain"/>
    <property type="match status" value="1"/>
</dbReference>
<evidence type="ECO:0000256" key="2">
    <source>
        <dbReference type="SAM" id="MobiDB-lite"/>
    </source>
</evidence>
<dbReference type="InterPro" id="IPR004244">
    <property type="entry name" value="Transposase_22"/>
</dbReference>
<keyword evidence="4" id="KW-1185">Reference proteome</keyword>
<dbReference type="Proteomes" id="UP000230750">
    <property type="component" value="Unassembled WGS sequence"/>
</dbReference>
<dbReference type="AlphaFoldDB" id="A0A2G8K5H2"/>
<dbReference type="PANTHER" id="PTHR11505">
    <property type="entry name" value="L1 TRANSPOSABLE ELEMENT-RELATED"/>
    <property type="match status" value="1"/>
</dbReference>
<reference evidence="3 4" key="1">
    <citation type="journal article" date="2017" name="PLoS Biol.">
        <title>The sea cucumber genome provides insights into morphological evolution and visceral regeneration.</title>
        <authorList>
            <person name="Zhang X."/>
            <person name="Sun L."/>
            <person name="Yuan J."/>
            <person name="Sun Y."/>
            <person name="Gao Y."/>
            <person name="Zhang L."/>
            <person name="Li S."/>
            <person name="Dai H."/>
            <person name="Hamel J.F."/>
            <person name="Liu C."/>
            <person name="Yu Y."/>
            <person name="Liu S."/>
            <person name="Lin W."/>
            <person name="Guo K."/>
            <person name="Jin S."/>
            <person name="Xu P."/>
            <person name="Storey K.B."/>
            <person name="Huan P."/>
            <person name="Zhang T."/>
            <person name="Zhou Y."/>
            <person name="Zhang J."/>
            <person name="Lin C."/>
            <person name="Li X."/>
            <person name="Xing L."/>
            <person name="Huo D."/>
            <person name="Sun M."/>
            <person name="Wang L."/>
            <person name="Mercier A."/>
            <person name="Li F."/>
            <person name="Yang H."/>
            <person name="Xiang J."/>
        </authorList>
    </citation>
    <scope>NUCLEOTIDE SEQUENCE [LARGE SCALE GENOMIC DNA]</scope>
    <source>
        <strain evidence="3">Shaxun</strain>
        <tissue evidence="3">Muscle</tissue>
    </source>
</reference>
<feature type="compositionally biased region" description="Polar residues" evidence="2">
    <location>
        <begin position="23"/>
        <end position="33"/>
    </location>
</feature>
<evidence type="ECO:0000313" key="4">
    <source>
        <dbReference type="Proteomes" id="UP000230750"/>
    </source>
</evidence>
<protein>
    <recommendedName>
        <fullName evidence="5">Transposase element L1Md-A101/L1Md-A102/L1Md-A2</fullName>
    </recommendedName>
</protein>
<organism evidence="3 4">
    <name type="scientific">Stichopus japonicus</name>
    <name type="common">Sea cucumber</name>
    <dbReference type="NCBI Taxonomy" id="307972"/>
    <lineage>
        <taxon>Eukaryota</taxon>
        <taxon>Metazoa</taxon>
        <taxon>Echinodermata</taxon>
        <taxon>Eleutherozoa</taxon>
        <taxon>Echinozoa</taxon>
        <taxon>Holothuroidea</taxon>
        <taxon>Aspidochirotacea</taxon>
        <taxon>Aspidochirotida</taxon>
        <taxon>Stichopodidae</taxon>
        <taxon>Apostichopus</taxon>
    </lineage>
</organism>
<comment type="caution">
    <text evidence="3">The sequence shown here is derived from an EMBL/GenBank/DDBJ whole genome shotgun (WGS) entry which is preliminary data.</text>
</comment>
<keyword evidence="1" id="KW-0175">Coiled coil</keyword>
<evidence type="ECO:0000313" key="3">
    <source>
        <dbReference type="EMBL" id="PIK43189.1"/>
    </source>
</evidence>
<dbReference type="EMBL" id="MRZV01000867">
    <property type="protein sequence ID" value="PIK43189.1"/>
    <property type="molecule type" value="Genomic_DNA"/>
</dbReference>
<feature type="coiled-coil region" evidence="1">
    <location>
        <begin position="61"/>
        <end position="113"/>
    </location>
</feature>
<accession>A0A2G8K5H2</accession>
<gene>
    <name evidence="3" type="ORF">BSL78_19945</name>
</gene>
<evidence type="ECO:0000256" key="1">
    <source>
        <dbReference type="SAM" id="Coils"/>
    </source>
</evidence>
<feature type="compositionally biased region" description="Basic residues" evidence="2">
    <location>
        <begin position="1"/>
        <end position="14"/>
    </location>
</feature>
<proteinExistence type="predicted"/>
<dbReference type="OrthoDB" id="7481777at2759"/>
<evidence type="ECO:0008006" key="5">
    <source>
        <dbReference type="Google" id="ProtNLM"/>
    </source>
</evidence>
<sequence length="243" mass="27315">MVRGRPKGSSGKKKTSPDKAQRTLHSLSSTLTGASLIPPIDECGTSDEDVASTPPSFSKSLDIAIEQIETISKELKKIRHDFGQAIEAQSQVIEELKAENITLNEKCAILDSRIASLEETQHKHADFLNKQERFSRRSNVRIVGYKTVEKENCLTIASEVLQKAGVPNCHIERAHRDGKIVRGRDRHILVRVSFFQDKIKILKNARQALAEDPFYITDDLTKADLAEKRKWTKESGRSIPDRS</sequence>